<organism evidence="1 2">
    <name type="scientific">Arabis alpina</name>
    <name type="common">Alpine rock-cress</name>
    <dbReference type="NCBI Taxonomy" id="50452"/>
    <lineage>
        <taxon>Eukaryota</taxon>
        <taxon>Viridiplantae</taxon>
        <taxon>Streptophyta</taxon>
        <taxon>Embryophyta</taxon>
        <taxon>Tracheophyta</taxon>
        <taxon>Spermatophyta</taxon>
        <taxon>Magnoliopsida</taxon>
        <taxon>eudicotyledons</taxon>
        <taxon>Gunneridae</taxon>
        <taxon>Pentapetalae</taxon>
        <taxon>rosids</taxon>
        <taxon>malvids</taxon>
        <taxon>Brassicales</taxon>
        <taxon>Brassicaceae</taxon>
        <taxon>Arabideae</taxon>
        <taxon>Arabis</taxon>
    </lineage>
</organism>
<proteinExistence type="predicted"/>
<evidence type="ECO:0000313" key="2">
    <source>
        <dbReference type="Proteomes" id="UP000029120"/>
    </source>
</evidence>
<evidence type="ECO:0000313" key="1">
    <source>
        <dbReference type="EMBL" id="KFK27431.1"/>
    </source>
</evidence>
<dbReference type="Gramene" id="KFK27431">
    <property type="protein sequence ID" value="KFK27431"/>
    <property type="gene ID" value="AALP_AA8G381600"/>
</dbReference>
<sequence length="104" mass="11197">MVTSLSSSITCSVVRTVAGKSTWFRFLSSGGRSCLRGAVVISGCLGDFPFGMTGSRSAPGDGYSLGYGVSTLLNLRGENFLLRPWSQRHFHAYLFSHGSLHADF</sequence>
<keyword evidence="2" id="KW-1185">Reference proteome</keyword>
<accession>A0A087GC29</accession>
<name>A0A087GC29_ARAAL</name>
<reference evidence="2" key="1">
    <citation type="journal article" date="2015" name="Nat. Plants">
        <title>Genome expansion of Arabis alpina linked with retrotransposition and reduced symmetric DNA methylation.</title>
        <authorList>
            <person name="Willing E.M."/>
            <person name="Rawat V."/>
            <person name="Mandakova T."/>
            <person name="Maumus F."/>
            <person name="James G.V."/>
            <person name="Nordstroem K.J."/>
            <person name="Becker C."/>
            <person name="Warthmann N."/>
            <person name="Chica C."/>
            <person name="Szarzynska B."/>
            <person name="Zytnicki M."/>
            <person name="Albani M.C."/>
            <person name="Kiefer C."/>
            <person name="Bergonzi S."/>
            <person name="Castaings L."/>
            <person name="Mateos J.L."/>
            <person name="Berns M.C."/>
            <person name="Bujdoso N."/>
            <person name="Piofczyk T."/>
            <person name="de Lorenzo L."/>
            <person name="Barrero-Sicilia C."/>
            <person name="Mateos I."/>
            <person name="Piednoel M."/>
            <person name="Hagmann J."/>
            <person name="Chen-Min-Tao R."/>
            <person name="Iglesias-Fernandez R."/>
            <person name="Schuster S.C."/>
            <person name="Alonso-Blanco C."/>
            <person name="Roudier F."/>
            <person name="Carbonero P."/>
            <person name="Paz-Ares J."/>
            <person name="Davis S.J."/>
            <person name="Pecinka A."/>
            <person name="Quesneville H."/>
            <person name="Colot V."/>
            <person name="Lysak M.A."/>
            <person name="Weigel D."/>
            <person name="Coupland G."/>
            <person name="Schneeberger K."/>
        </authorList>
    </citation>
    <scope>NUCLEOTIDE SEQUENCE [LARGE SCALE GENOMIC DNA]</scope>
    <source>
        <strain evidence="2">cv. Pajares</strain>
    </source>
</reference>
<dbReference type="Proteomes" id="UP000029120">
    <property type="component" value="Chromosome 8"/>
</dbReference>
<protein>
    <submittedName>
        <fullName evidence="1">Uncharacterized protein</fullName>
    </submittedName>
</protein>
<dbReference type="EMBL" id="CM002876">
    <property type="protein sequence ID" value="KFK27431.1"/>
    <property type="molecule type" value="Genomic_DNA"/>
</dbReference>
<gene>
    <name evidence="1" type="ordered locus">AALP_Aa8g381600</name>
</gene>
<dbReference type="AlphaFoldDB" id="A0A087GC29"/>